<dbReference type="InterPro" id="IPR029046">
    <property type="entry name" value="LolA/LolB/LppX"/>
</dbReference>
<sequence length="205" mass="22368">MGAMRYAPLFAPILAFVMALPAQAEKLSLNAISNYLNGLQTAEAGFRQINADGSTSTGRVFIRRPGRMRFEYAAPDRTVVLASGGQVAVFDGKSNQPPEQYPLKKTPLNLILARKVDLSRAKMVVGHSEANGLTIVTAQDPQNPEYGQLQMAFSANPVALRQWVVTDETGGRTTVVLEPLKTGQSYASSLFSINAEADKRKRRRN</sequence>
<reference evidence="3 4" key="1">
    <citation type="submission" date="2018-03" db="EMBL/GenBank/DDBJ databases">
        <authorList>
            <person name="Keele B.F."/>
        </authorList>
    </citation>
    <scope>NUCLEOTIDE SEQUENCE [LARGE SCALE GENOMIC DNA]</scope>
    <source>
        <strain evidence="3 4">CECT 8626</strain>
    </source>
</reference>
<dbReference type="PANTHER" id="PTHR35869:SF1">
    <property type="entry name" value="OUTER-MEMBRANE LIPOPROTEIN CARRIER PROTEIN"/>
    <property type="match status" value="1"/>
</dbReference>
<dbReference type="Pfam" id="PF03548">
    <property type="entry name" value="LolA"/>
    <property type="match status" value="1"/>
</dbReference>
<dbReference type="SUPFAM" id="SSF89392">
    <property type="entry name" value="Prokaryotic lipoproteins and lipoprotein localization factors"/>
    <property type="match status" value="1"/>
</dbReference>
<name>A0A2R8BLB1_9RHOB</name>
<dbReference type="AlphaFoldDB" id="A0A2R8BLB1"/>
<feature type="signal peptide" evidence="2">
    <location>
        <begin position="1"/>
        <end position="24"/>
    </location>
</feature>
<accession>A0A2R8BLB1</accession>
<gene>
    <name evidence="3" type="primary">lolA</name>
    <name evidence="3" type="ORF">DEA8626_03182</name>
</gene>
<dbReference type="InterPro" id="IPR004564">
    <property type="entry name" value="OM_lipoprot_carrier_LolA-like"/>
</dbReference>
<dbReference type="EMBL" id="OMOQ01000003">
    <property type="protein sequence ID" value="SPH24133.1"/>
    <property type="molecule type" value="Genomic_DNA"/>
</dbReference>
<feature type="chain" id="PRO_5015327735" evidence="2">
    <location>
        <begin position="25"/>
        <end position="205"/>
    </location>
</feature>
<proteinExistence type="predicted"/>
<keyword evidence="1 2" id="KW-0732">Signal</keyword>
<protein>
    <submittedName>
        <fullName evidence="3">Outer-membrane lipoprotein carrier protein</fullName>
    </submittedName>
</protein>
<dbReference type="Gene3D" id="2.50.20.10">
    <property type="entry name" value="Lipoprotein localisation LolA/LolB/LppX"/>
    <property type="match status" value="1"/>
</dbReference>
<dbReference type="CDD" id="cd16325">
    <property type="entry name" value="LolA"/>
    <property type="match status" value="1"/>
</dbReference>
<evidence type="ECO:0000256" key="1">
    <source>
        <dbReference type="ARBA" id="ARBA00022729"/>
    </source>
</evidence>
<dbReference type="PANTHER" id="PTHR35869">
    <property type="entry name" value="OUTER-MEMBRANE LIPOPROTEIN CARRIER PROTEIN"/>
    <property type="match status" value="1"/>
</dbReference>
<evidence type="ECO:0000313" key="3">
    <source>
        <dbReference type="EMBL" id="SPH24133.1"/>
    </source>
</evidence>
<keyword evidence="3" id="KW-0449">Lipoprotein</keyword>
<keyword evidence="4" id="KW-1185">Reference proteome</keyword>
<organism evidence="3 4">
    <name type="scientific">Albidovulum aquaemixtae</name>
    <dbReference type="NCBI Taxonomy" id="1542388"/>
    <lineage>
        <taxon>Bacteria</taxon>
        <taxon>Pseudomonadati</taxon>
        <taxon>Pseudomonadota</taxon>
        <taxon>Alphaproteobacteria</taxon>
        <taxon>Rhodobacterales</taxon>
        <taxon>Paracoccaceae</taxon>
        <taxon>Albidovulum</taxon>
    </lineage>
</organism>
<evidence type="ECO:0000256" key="2">
    <source>
        <dbReference type="SAM" id="SignalP"/>
    </source>
</evidence>
<evidence type="ECO:0000313" key="4">
    <source>
        <dbReference type="Proteomes" id="UP000244924"/>
    </source>
</evidence>
<dbReference type="Proteomes" id="UP000244924">
    <property type="component" value="Unassembled WGS sequence"/>
</dbReference>